<feature type="domain" description="TonB C-terminal" evidence="12">
    <location>
        <begin position="179"/>
        <end position="270"/>
    </location>
</feature>
<keyword evidence="7 10" id="KW-0653">Protein transport</keyword>
<feature type="compositionally biased region" description="Pro residues" evidence="11">
    <location>
        <begin position="129"/>
        <end position="139"/>
    </location>
</feature>
<dbReference type="GO" id="GO:0015031">
    <property type="term" value="P:protein transport"/>
    <property type="evidence" value="ECO:0007669"/>
    <property type="project" value="UniProtKB-UniRule"/>
</dbReference>
<keyword evidence="10" id="KW-0735">Signal-anchor</keyword>
<comment type="function">
    <text evidence="10">Interacts with outer membrane receptor proteins that carry out high-affinity binding and energy dependent uptake into the periplasmic space of specific substrates. It could act to transduce energy from the cytoplasmic membrane to specific energy-requiring processes in the outer membrane, resulting in the release into the periplasm of ligands bound by these outer membrane proteins.</text>
</comment>
<reference evidence="13 14" key="1">
    <citation type="submission" date="2017-11" db="EMBL/GenBank/DDBJ databases">
        <title>Genome-resolved metagenomics identifies genetic mobility, metabolic interactions, and unexpected diversity in perchlorate-reducing communities.</title>
        <authorList>
            <person name="Barnum T.P."/>
            <person name="Figueroa I.A."/>
            <person name="Carlstrom C.I."/>
            <person name="Lucas L.N."/>
            <person name="Engelbrektson A.L."/>
            <person name="Coates J.D."/>
        </authorList>
    </citation>
    <scope>NUCLEOTIDE SEQUENCE [LARGE SCALE GENOMIC DNA]</scope>
    <source>
        <strain evidence="13">BM301</strain>
    </source>
</reference>
<keyword evidence="4 10" id="KW-1003">Cell membrane</keyword>
<dbReference type="RefSeq" id="WP_273437378.1">
    <property type="nucleotide sequence ID" value="NZ_PKUN01000001.1"/>
</dbReference>
<evidence type="ECO:0000256" key="3">
    <source>
        <dbReference type="ARBA" id="ARBA00022448"/>
    </source>
</evidence>
<evidence type="ECO:0000256" key="6">
    <source>
        <dbReference type="ARBA" id="ARBA00022692"/>
    </source>
</evidence>
<comment type="similarity">
    <text evidence="2 10">Belongs to the TonB family.</text>
</comment>
<protein>
    <recommendedName>
        <fullName evidence="10">Protein TonB</fullName>
    </recommendedName>
</protein>
<evidence type="ECO:0000259" key="12">
    <source>
        <dbReference type="PROSITE" id="PS52015"/>
    </source>
</evidence>
<dbReference type="InterPro" id="IPR051045">
    <property type="entry name" value="TonB-dependent_transducer"/>
</dbReference>
<evidence type="ECO:0000256" key="11">
    <source>
        <dbReference type="SAM" id="MobiDB-lite"/>
    </source>
</evidence>
<evidence type="ECO:0000256" key="9">
    <source>
        <dbReference type="ARBA" id="ARBA00023136"/>
    </source>
</evidence>
<dbReference type="GO" id="GO:0030288">
    <property type="term" value="C:outer membrane-bounded periplasmic space"/>
    <property type="evidence" value="ECO:0007669"/>
    <property type="project" value="InterPro"/>
</dbReference>
<evidence type="ECO:0000256" key="1">
    <source>
        <dbReference type="ARBA" id="ARBA00004383"/>
    </source>
</evidence>
<comment type="caution">
    <text evidence="13">The sequence shown here is derived from an EMBL/GenBank/DDBJ whole genome shotgun (WGS) entry which is preliminary data.</text>
</comment>
<dbReference type="STRING" id="1111735.GCA_000428045_03407"/>
<accession>A0A2N6D1L9</accession>
<evidence type="ECO:0000313" key="14">
    <source>
        <dbReference type="Proteomes" id="UP000235015"/>
    </source>
</evidence>
<proteinExistence type="inferred from homology"/>
<evidence type="ECO:0000256" key="2">
    <source>
        <dbReference type="ARBA" id="ARBA00006555"/>
    </source>
</evidence>
<name>A0A2N6D1L9_9GAMM</name>
<dbReference type="GO" id="GO:0055085">
    <property type="term" value="P:transmembrane transport"/>
    <property type="evidence" value="ECO:0007669"/>
    <property type="project" value="InterPro"/>
</dbReference>
<dbReference type="AlphaFoldDB" id="A0A2N6D1L9"/>
<dbReference type="EMBL" id="PKUN01000001">
    <property type="protein sequence ID" value="PLX63585.1"/>
    <property type="molecule type" value="Genomic_DNA"/>
</dbReference>
<evidence type="ECO:0000256" key="8">
    <source>
        <dbReference type="ARBA" id="ARBA00022989"/>
    </source>
</evidence>
<keyword evidence="8" id="KW-1133">Transmembrane helix</keyword>
<dbReference type="Pfam" id="PF03544">
    <property type="entry name" value="TonB_C"/>
    <property type="match status" value="1"/>
</dbReference>
<dbReference type="GO" id="GO:0015891">
    <property type="term" value="P:siderophore transport"/>
    <property type="evidence" value="ECO:0007669"/>
    <property type="project" value="InterPro"/>
</dbReference>
<feature type="compositionally biased region" description="Basic and acidic residues" evidence="11">
    <location>
        <begin position="117"/>
        <end position="128"/>
    </location>
</feature>
<evidence type="ECO:0000256" key="10">
    <source>
        <dbReference type="RuleBase" id="RU362123"/>
    </source>
</evidence>
<dbReference type="GO" id="GO:0031992">
    <property type="term" value="F:energy transducer activity"/>
    <property type="evidence" value="ECO:0007669"/>
    <property type="project" value="InterPro"/>
</dbReference>
<keyword evidence="3 10" id="KW-0813">Transport</keyword>
<dbReference type="InterPro" id="IPR037682">
    <property type="entry name" value="TonB_C"/>
</dbReference>
<dbReference type="GO" id="GO:0098797">
    <property type="term" value="C:plasma membrane protein complex"/>
    <property type="evidence" value="ECO:0007669"/>
    <property type="project" value="TreeGrafter"/>
</dbReference>
<dbReference type="PRINTS" id="PR01374">
    <property type="entry name" value="TONBPROTEIN"/>
</dbReference>
<feature type="compositionally biased region" description="Polar residues" evidence="11">
    <location>
        <begin position="148"/>
        <end position="168"/>
    </location>
</feature>
<keyword evidence="6" id="KW-0812">Transmembrane</keyword>
<evidence type="ECO:0000313" key="13">
    <source>
        <dbReference type="EMBL" id="PLX63585.1"/>
    </source>
</evidence>
<evidence type="ECO:0000256" key="4">
    <source>
        <dbReference type="ARBA" id="ARBA00022475"/>
    </source>
</evidence>
<dbReference type="NCBIfam" id="TIGR01352">
    <property type="entry name" value="tonB_Cterm"/>
    <property type="match status" value="1"/>
</dbReference>
<dbReference type="PANTHER" id="PTHR33446">
    <property type="entry name" value="PROTEIN TONB-RELATED"/>
    <property type="match status" value="1"/>
</dbReference>
<keyword evidence="9" id="KW-0472">Membrane</keyword>
<comment type="subcellular location">
    <subcellularLocation>
        <location evidence="1 10">Cell inner membrane</location>
        <topology evidence="1 10">Single-pass membrane protein</topology>
        <orientation evidence="1 10">Periplasmic side</orientation>
    </subcellularLocation>
</comment>
<dbReference type="Proteomes" id="UP000235015">
    <property type="component" value="Unassembled WGS sequence"/>
</dbReference>
<evidence type="ECO:0000256" key="7">
    <source>
        <dbReference type="ARBA" id="ARBA00022927"/>
    </source>
</evidence>
<dbReference type="SUPFAM" id="SSF74653">
    <property type="entry name" value="TolA/TonB C-terminal domain"/>
    <property type="match status" value="1"/>
</dbReference>
<gene>
    <name evidence="13" type="ORF">C0630_01440</name>
</gene>
<dbReference type="InterPro" id="IPR006260">
    <property type="entry name" value="TonB/TolA_C"/>
</dbReference>
<feature type="region of interest" description="Disordered" evidence="11">
    <location>
        <begin position="102"/>
        <end position="170"/>
    </location>
</feature>
<sequence>MLIRIASVLLSLLAHGTVLLYLGGFTPHDRPLPATSGKSLQVALVRTEKGQQEAMVTPVPEAAPKPASAKAVYQATPEPVVSANESDRSNVIQQLLATQVPTAAGRPVKSPAAAVSKKPEAPVVRHAEPPPPMPEPQPANEPIVQRVANPSSSAGPVEQHNSAESPQQPAKALREIERAYMNALVTAIERHKRYPLRARKKGYEGEVLVLFTVLRDGTISEVGIGSSSLRVILDRAASKAVTDLGRFEPIPPQLDRDHWEFRVPIRFAMN</sequence>
<organism evidence="13 14">
    <name type="scientific">Sedimenticola selenatireducens</name>
    <dbReference type="NCBI Taxonomy" id="191960"/>
    <lineage>
        <taxon>Bacteria</taxon>
        <taxon>Pseudomonadati</taxon>
        <taxon>Pseudomonadota</taxon>
        <taxon>Gammaproteobacteria</taxon>
        <taxon>Chromatiales</taxon>
        <taxon>Sedimenticolaceae</taxon>
        <taxon>Sedimenticola</taxon>
    </lineage>
</organism>
<dbReference type="PANTHER" id="PTHR33446:SF2">
    <property type="entry name" value="PROTEIN TONB"/>
    <property type="match status" value="1"/>
</dbReference>
<evidence type="ECO:0000256" key="5">
    <source>
        <dbReference type="ARBA" id="ARBA00022519"/>
    </source>
</evidence>
<dbReference type="PROSITE" id="PS52015">
    <property type="entry name" value="TONB_CTD"/>
    <property type="match status" value="1"/>
</dbReference>
<dbReference type="Gene3D" id="3.30.1150.10">
    <property type="match status" value="1"/>
</dbReference>
<keyword evidence="5 10" id="KW-0997">Cell inner membrane</keyword>
<dbReference type="InterPro" id="IPR003538">
    <property type="entry name" value="TonB"/>
</dbReference>